<organism evidence="2 3">
    <name type="scientific">Candidatus Manganitrophus noduliformans</name>
    <dbReference type="NCBI Taxonomy" id="2606439"/>
    <lineage>
        <taxon>Bacteria</taxon>
        <taxon>Pseudomonadati</taxon>
        <taxon>Nitrospirota</taxon>
        <taxon>Nitrospiria</taxon>
        <taxon>Candidatus Troglogloeales</taxon>
        <taxon>Candidatus Manganitrophaceae</taxon>
        <taxon>Candidatus Manganitrophus</taxon>
    </lineage>
</organism>
<keyword evidence="1" id="KW-0732">Signal</keyword>
<reference evidence="2 3" key="1">
    <citation type="journal article" date="2020" name="Nature">
        <title>Bacterial chemolithoautotrophy via manganese oxidation.</title>
        <authorList>
            <person name="Yu H."/>
            <person name="Leadbetter J.R."/>
        </authorList>
    </citation>
    <scope>NUCLEOTIDE SEQUENCE [LARGE SCALE GENOMIC DNA]</scope>
    <source>
        <strain evidence="2 3">Mn-1</strain>
    </source>
</reference>
<dbReference type="Proteomes" id="UP000534783">
    <property type="component" value="Unassembled WGS sequence"/>
</dbReference>
<gene>
    <name evidence="2" type="ORF">MNODULE_07040</name>
</gene>
<comment type="caution">
    <text evidence="2">The sequence shown here is derived from an EMBL/GenBank/DDBJ whole genome shotgun (WGS) entry which is preliminary data.</text>
</comment>
<evidence type="ECO:0000313" key="2">
    <source>
        <dbReference type="EMBL" id="NKE70492.1"/>
    </source>
</evidence>
<sequence>MKMKKLWPAFGLILFSLTIAHADMPNSGSEQRPGQTHKSVVGTVSKATEEMLTLQIDGGTTTRNFTVKSAAREGIAGLKKGDRVVLEFDEGNQIVDIIHIGAKHQLVHGSVTGVDKERSLITIQFKDGKSQSFRMKEAMAAKMNNIKKGAEVTMMVDQHSNSAMDVHVD</sequence>
<accession>A0A7X6DNR8</accession>
<evidence type="ECO:0000256" key="1">
    <source>
        <dbReference type="SAM" id="SignalP"/>
    </source>
</evidence>
<keyword evidence="3" id="KW-1185">Reference proteome</keyword>
<feature type="chain" id="PRO_5031563653" description="DUF5666 domain-containing protein" evidence="1">
    <location>
        <begin position="23"/>
        <end position="169"/>
    </location>
</feature>
<proteinExistence type="predicted"/>
<feature type="signal peptide" evidence="1">
    <location>
        <begin position="1"/>
        <end position="22"/>
    </location>
</feature>
<evidence type="ECO:0008006" key="4">
    <source>
        <dbReference type="Google" id="ProtNLM"/>
    </source>
</evidence>
<name>A0A7X6DNR8_9BACT</name>
<protein>
    <recommendedName>
        <fullName evidence="4">DUF5666 domain-containing protein</fullName>
    </recommendedName>
</protein>
<dbReference type="EMBL" id="VTOW01000001">
    <property type="protein sequence ID" value="NKE70492.1"/>
    <property type="molecule type" value="Genomic_DNA"/>
</dbReference>
<dbReference type="AlphaFoldDB" id="A0A7X6DNR8"/>
<evidence type="ECO:0000313" key="3">
    <source>
        <dbReference type="Proteomes" id="UP000534783"/>
    </source>
</evidence>
<dbReference type="RefSeq" id="WP_168058737.1">
    <property type="nucleotide sequence ID" value="NZ_VTOW01000001.1"/>
</dbReference>